<feature type="region of interest" description="Disordered" evidence="1">
    <location>
        <begin position="49"/>
        <end position="80"/>
    </location>
</feature>
<organism evidence="2 3">
    <name type="scientific">Sphingomonas melonis</name>
    <dbReference type="NCBI Taxonomy" id="152682"/>
    <lineage>
        <taxon>Bacteria</taxon>
        <taxon>Pseudomonadati</taxon>
        <taxon>Pseudomonadota</taxon>
        <taxon>Alphaproteobacteria</taxon>
        <taxon>Sphingomonadales</taxon>
        <taxon>Sphingomonadaceae</taxon>
        <taxon>Sphingomonas</taxon>
    </lineage>
</organism>
<keyword evidence="3" id="KW-1185">Reference proteome</keyword>
<protein>
    <submittedName>
        <fullName evidence="2">Uncharacterized protein</fullName>
    </submittedName>
</protein>
<reference evidence="2 3" key="2">
    <citation type="submission" date="2020-08" db="EMBL/GenBank/DDBJ databases">
        <title>The Agave Microbiome: Exploring the role of microbial communities in plant adaptations to desert environments.</title>
        <authorList>
            <person name="Partida-Martinez L.P."/>
        </authorList>
    </citation>
    <scope>NUCLEOTIDE SEQUENCE [LARGE SCALE GENOMIC DNA]</scope>
    <source>
        <strain evidence="2 3">AS2.3</strain>
    </source>
</reference>
<dbReference type="RefSeq" id="WP_179510706.1">
    <property type="nucleotide sequence ID" value="NZ_JACCBY010000012.1"/>
</dbReference>
<evidence type="ECO:0000313" key="2">
    <source>
        <dbReference type="EMBL" id="NYD92348.1"/>
    </source>
</evidence>
<comment type="caution">
    <text evidence="2">The sequence shown here is derived from an EMBL/GenBank/DDBJ whole genome shotgun (WGS) entry which is preliminary data.</text>
</comment>
<evidence type="ECO:0000313" key="3">
    <source>
        <dbReference type="Proteomes" id="UP000517753"/>
    </source>
</evidence>
<gene>
    <name evidence="2" type="ORF">HD841_004172</name>
</gene>
<dbReference type="EMBL" id="JACCBY010000012">
    <property type="protein sequence ID" value="NYD92348.1"/>
    <property type="molecule type" value="Genomic_DNA"/>
</dbReference>
<proteinExistence type="predicted"/>
<dbReference type="AlphaFoldDB" id="A0A7Y9FRW3"/>
<dbReference type="Proteomes" id="UP000517753">
    <property type="component" value="Unassembled WGS sequence"/>
</dbReference>
<sequence length="80" mass="8405">MRDDTTYFYARAETELELAQRATHPEAVRAHYIIANHYLDRCYGGGDAATDGDGARDAAADGGNAEGEGKGDAAGEAPES</sequence>
<evidence type="ECO:0000256" key="1">
    <source>
        <dbReference type="SAM" id="MobiDB-lite"/>
    </source>
</evidence>
<name>A0A7Y9FRW3_9SPHN</name>
<reference evidence="2 3" key="1">
    <citation type="submission" date="2020-07" db="EMBL/GenBank/DDBJ databases">
        <authorList>
            <person name="Partida-Martinez L."/>
            <person name="Huntemann M."/>
            <person name="Clum A."/>
            <person name="Wang J."/>
            <person name="Palaniappan K."/>
            <person name="Ritter S."/>
            <person name="Chen I.-M."/>
            <person name="Stamatis D."/>
            <person name="Reddy T."/>
            <person name="O'Malley R."/>
            <person name="Daum C."/>
            <person name="Shapiro N."/>
            <person name="Ivanova N."/>
            <person name="Kyrpides N."/>
            <person name="Woyke T."/>
        </authorList>
    </citation>
    <scope>NUCLEOTIDE SEQUENCE [LARGE SCALE GENOMIC DNA]</scope>
    <source>
        <strain evidence="2 3">AS2.3</strain>
    </source>
</reference>
<accession>A0A7Y9FRW3</accession>